<evidence type="ECO:0000256" key="3">
    <source>
        <dbReference type="ARBA" id="ARBA00026104"/>
    </source>
</evidence>
<dbReference type="AlphaFoldDB" id="A0A8X6Q6J1"/>
<dbReference type="Proteomes" id="UP000887013">
    <property type="component" value="Unassembled WGS sequence"/>
</dbReference>
<dbReference type="Gene3D" id="3.40.50.1820">
    <property type="entry name" value="alpha/beta hydrolase"/>
    <property type="match status" value="1"/>
</dbReference>
<reference evidence="13" key="1">
    <citation type="submission" date="2020-08" db="EMBL/GenBank/DDBJ databases">
        <title>Multicomponent nature underlies the extraordinary mechanical properties of spider dragline silk.</title>
        <authorList>
            <person name="Kono N."/>
            <person name="Nakamura H."/>
            <person name="Mori M."/>
            <person name="Yoshida Y."/>
            <person name="Ohtoshi R."/>
            <person name="Malay A.D."/>
            <person name="Moran D.A.P."/>
            <person name="Tomita M."/>
            <person name="Numata K."/>
            <person name="Arakawa K."/>
        </authorList>
    </citation>
    <scope>NUCLEOTIDE SEQUENCE</scope>
</reference>
<dbReference type="PANTHER" id="PTHR46118:SF4">
    <property type="entry name" value="PROTEIN ABHD11"/>
    <property type="match status" value="1"/>
</dbReference>
<organism evidence="13 14">
    <name type="scientific">Nephila pilipes</name>
    <name type="common">Giant wood spider</name>
    <name type="synonym">Nephila maculata</name>
    <dbReference type="NCBI Taxonomy" id="299642"/>
    <lineage>
        <taxon>Eukaryota</taxon>
        <taxon>Metazoa</taxon>
        <taxon>Ecdysozoa</taxon>
        <taxon>Arthropoda</taxon>
        <taxon>Chelicerata</taxon>
        <taxon>Arachnida</taxon>
        <taxon>Araneae</taxon>
        <taxon>Araneomorphae</taxon>
        <taxon>Entelegynae</taxon>
        <taxon>Araneoidea</taxon>
        <taxon>Nephilidae</taxon>
        <taxon>Nephila</taxon>
    </lineage>
</organism>
<evidence type="ECO:0000256" key="9">
    <source>
        <dbReference type="ARBA" id="ARBA00048504"/>
    </source>
</evidence>
<dbReference type="GO" id="GO:0005739">
    <property type="term" value="C:mitochondrion"/>
    <property type="evidence" value="ECO:0007669"/>
    <property type="project" value="TreeGrafter"/>
</dbReference>
<comment type="catalytic activity">
    <reaction evidence="8">
        <text>1-octadecanoyl-2-(4Z,7Z,10Z,13Z,16Z,19Z-docosahexaenoyl)-sn-glycerol + H2O = 2-(4Z,7Z,10Z,13Z,16Z,19Z-docosahexaenoyl)-glycerol + octadecanoate + H(+)</text>
        <dbReference type="Rhea" id="RHEA:77107"/>
        <dbReference type="ChEBI" id="CHEBI:15377"/>
        <dbReference type="ChEBI" id="CHEBI:15378"/>
        <dbReference type="ChEBI" id="CHEBI:25629"/>
        <dbReference type="ChEBI" id="CHEBI:77129"/>
        <dbReference type="ChEBI" id="CHEBI:186738"/>
    </reaction>
</comment>
<dbReference type="GO" id="GO:0052689">
    <property type="term" value="F:carboxylic ester hydrolase activity"/>
    <property type="evidence" value="ECO:0007669"/>
    <property type="project" value="TreeGrafter"/>
</dbReference>
<feature type="domain" description="AB hydrolase-1" evidence="12">
    <location>
        <begin position="66"/>
        <end position="181"/>
    </location>
</feature>
<comment type="catalytic activity">
    <reaction evidence="11">
        <text>1-octadecanoyl-2-(5Z,8Z,11Z,14Z-eicosatetraenoyl)-sn-glycerol + H2O = 2-(5Z,8Z,11Z,14Z-eicosatetraenoyl)-glycerol + octadecanoate + H(+)</text>
        <dbReference type="Rhea" id="RHEA:38507"/>
        <dbReference type="ChEBI" id="CHEBI:15377"/>
        <dbReference type="ChEBI" id="CHEBI:15378"/>
        <dbReference type="ChEBI" id="CHEBI:25629"/>
        <dbReference type="ChEBI" id="CHEBI:52392"/>
        <dbReference type="ChEBI" id="CHEBI:75728"/>
    </reaction>
</comment>
<proteinExistence type="inferred from homology"/>
<gene>
    <name evidence="13" type="primary">Abhd11</name>
    <name evidence="13" type="ORF">NPIL_506611</name>
</gene>
<comment type="catalytic activity">
    <reaction evidence="9">
        <text>1,2-didecanoylglycerol + H2O = decanoylglycerol + decanoate + H(+)</text>
        <dbReference type="Rhea" id="RHEA:48596"/>
        <dbReference type="ChEBI" id="CHEBI:11152"/>
        <dbReference type="ChEBI" id="CHEBI:15377"/>
        <dbReference type="ChEBI" id="CHEBI:15378"/>
        <dbReference type="ChEBI" id="CHEBI:27689"/>
        <dbReference type="ChEBI" id="CHEBI:90605"/>
    </reaction>
</comment>
<name>A0A8X6Q6J1_NEPPI</name>
<dbReference type="SUPFAM" id="SSF53474">
    <property type="entry name" value="alpha/beta-Hydrolases"/>
    <property type="match status" value="1"/>
</dbReference>
<evidence type="ECO:0000256" key="4">
    <source>
        <dbReference type="ARBA" id="ARBA00042703"/>
    </source>
</evidence>
<comment type="similarity">
    <text evidence="1">Belongs to the AB hydrolase superfamily.</text>
</comment>
<comment type="catalytic activity">
    <reaction evidence="10">
        <text>1-octadecanoyl-2-(9Z-octadecenoyl)-sn-glycerol + H2O = 2-(9Z-octadecenoyl)-glycerol + octadecanoate + H(+)</text>
        <dbReference type="Rhea" id="RHEA:77103"/>
        <dbReference type="ChEBI" id="CHEBI:15377"/>
        <dbReference type="ChEBI" id="CHEBI:15378"/>
        <dbReference type="ChEBI" id="CHEBI:25629"/>
        <dbReference type="ChEBI" id="CHEBI:73990"/>
        <dbReference type="ChEBI" id="CHEBI:75468"/>
    </reaction>
</comment>
<comment type="catalytic activity">
    <reaction evidence="5">
        <text>a 1,2-diacyl-sn-glycerol + H2O = a 2-acylglycerol + a fatty acid + H(+)</text>
        <dbReference type="Rhea" id="RHEA:33275"/>
        <dbReference type="ChEBI" id="CHEBI:15377"/>
        <dbReference type="ChEBI" id="CHEBI:15378"/>
        <dbReference type="ChEBI" id="CHEBI:17389"/>
        <dbReference type="ChEBI" id="CHEBI:17815"/>
        <dbReference type="ChEBI" id="CHEBI:28868"/>
        <dbReference type="EC" id="3.1.1.116"/>
    </reaction>
</comment>
<evidence type="ECO:0000256" key="11">
    <source>
        <dbReference type="ARBA" id="ARBA00048919"/>
    </source>
</evidence>
<evidence type="ECO:0000256" key="6">
    <source>
        <dbReference type="ARBA" id="ARBA00043742"/>
    </source>
</evidence>
<dbReference type="PANTHER" id="PTHR46118">
    <property type="entry name" value="PROTEIN ABHD11"/>
    <property type="match status" value="1"/>
</dbReference>
<dbReference type="EMBL" id="BMAW01028819">
    <property type="protein sequence ID" value="GFU09256.1"/>
    <property type="molecule type" value="Genomic_DNA"/>
</dbReference>
<comment type="catalytic activity">
    <reaction evidence="6">
        <text>a 1,3-diacyl-sn-glycerol + H2O = a 1-acyl-sn-glycerol + a fatty acid + H(+)</text>
        <dbReference type="Rhea" id="RHEA:38503"/>
        <dbReference type="ChEBI" id="CHEBI:15377"/>
        <dbReference type="ChEBI" id="CHEBI:15378"/>
        <dbReference type="ChEBI" id="CHEBI:28868"/>
        <dbReference type="ChEBI" id="CHEBI:64683"/>
        <dbReference type="ChEBI" id="CHEBI:77272"/>
    </reaction>
</comment>
<dbReference type="EC" id="3.1.1.116" evidence="3"/>
<evidence type="ECO:0000256" key="2">
    <source>
        <dbReference type="ARBA" id="ARBA00022801"/>
    </source>
</evidence>
<evidence type="ECO:0000256" key="5">
    <source>
        <dbReference type="ARBA" id="ARBA00043667"/>
    </source>
</evidence>
<protein>
    <recommendedName>
        <fullName evidence="7">sn-1-specific diacylglycerol lipase ABHD11</fullName>
        <ecNumber evidence="3">3.1.1.116</ecNumber>
    </recommendedName>
    <alternativeName>
        <fullName evidence="4">Alpha/beta hydrolase domain-containing protein 11</fullName>
    </alternativeName>
</protein>
<feature type="domain" description="AB hydrolase-1" evidence="12">
    <location>
        <begin position="228"/>
        <end position="304"/>
    </location>
</feature>
<dbReference type="InterPro" id="IPR029058">
    <property type="entry name" value="AB_hydrolase_fold"/>
</dbReference>
<dbReference type="OrthoDB" id="6424307at2759"/>
<evidence type="ECO:0000256" key="10">
    <source>
        <dbReference type="ARBA" id="ARBA00048513"/>
    </source>
</evidence>
<keyword evidence="2" id="KW-0378">Hydrolase</keyword>
<evidence type="ECO:0000313" key="14">
    <source>
        <dbReference type="Proteomes" id="UP000887013"/>
    </source>
</evidence>
<evidence type="ECO:0000256" key="7">
    <source>
        <dbReference type="ARBA" id="ARBA00044064"/>
    </source>
</evidence>
<evidence type="ECO:0000313" key="13">
    <source>
        <dbReference type="EMBL" id="GFU09256.1"/>
    </source>
</evidence>
<sequence>MYKNISYLLKRESFLCPFICRKISVFKCRIENKKCFSTSEDIYHAGPVPLSYWVFQPEAQAVSKVPVVILHGLLGSKQNWRGLGKAIAVKSQRKVYALDARNHGDSPHEEDFDYPVMAEDVKYFMNSQSIPEAVVVGHSLGGRTAMYLSLINESLVNKLVIVDISPVQLPQQSRESRNYMLAMKDALNSIPKLSIVQARKEIDSILSKTVLDEGIRQFLLTNLSEKNKTLAWKANIDILQKKFDSGVMTFPPVSGSFMKETLFICGGNSPYVKSEDIPSIKALFPKAEIVKIPDAGHWVHSEKPSDFLEALYNFL</sequence>
<evidence type="ECO:0000256" key="1">
    <source>
        <dbReference type="ARBA" id="ARBA00008645"/>
    </source>
</evidence>
<evidence type="ECO:0000259" key="12">
    <source>
        <dbReference type="Pfam" id="PF00561"/>
    </source>
</evidence>
<keyword evidence="14" id="KW-1185">Reference proteome</keyword>
<dbReference type="FunFam" id="3.40.50.1820:FF:000039">
    <property type="entry name" value="Esterase ybfF"/>
    <property type="match status" value="1"/>
</dbReference>
<comment type="caution">
    <text evidence="13">The sequence shown here is derived from an EMBL/GenBank/DDBJ whole genome shotgun (WGS) entry which is preliminary data.</text>
</comment>
<dbReference type="Pfam" id="PF00561">
    <property type="entry name" value="Abhydrolase_1"/>
    <property type="match status" value="2"/>
</dbReference>
<accession>A0A8X6Q6J1</accession>
<dbReference type="InterPro" id="IPR000073">
    <property type="entry name" value="AB_hydrolase_1"/>
</dbReference>
<evidence type="ECO:0000256" key="8">
    <source>
        <dbReference type="ARBA" id="ARBA00048283"/>
    </source>
</evidence>